<evidence type="ECO:0008006" key="4">
    <source>
        <dbReference type="Google" id="ProtNLM"/>
    </source>
</evidence>
<keyword evidence="1" id="KW-0732">Signal</keyword>
<keyword evidence="3" id="KW-1185">Reference proteome</keyword>
<dbReference type="AlphaFoldDB" id="A0A087G0I3"/>
<protein>
    <recommendedName>
        <fullName evidence="4">Secreted protein</fullName>
    </recommendedName>
</protein>
<evidence type="ECO:0000313" key="3">
    <source>
        <dbReference type="Proteomes" id="UP000029120"/>
    </source>
</evidence>
<gene>
    <name evidence="2" type="ORF">AALP_AAs58765U000300</name>
</gene>
<dbReference type="Proteomes" id="UP000029120">
    <property type="component" value="Unassembled WGS sequence"/>
</dbReference>
<feature type="chain" id="PRO_5001821603" description="Secreted protein" evidence="1">
    <location>
        <begin position="25"/>
        <end position="68"/>
    </location>
</feature>
<dbReference type="EMBL" id="KL979515">
    <property type="protein sequence ID" value="KFK23385.1"/>
    <property type="molecule type" value="Genomic_DNA"/>
</dbReference>
<evidence type="ECO:0000313" key="2">
    <source>
        <dbReference type="EMBL" id="KFK23385.1"/>
    </source>
</evidence>
<evidence type="ECO:0000256" key="1">
    <source>
        <dbReference type="SAM" id="SignalP"/>
    </source>
</evidence>
<dbReference type="Gramene" id="KFK23385">
    <property type="protein sequence ID" value="KFK23385"/>
    <property type="gene ID" value="AALP_AAs58765U000300"/>
</dbReference>
<sequence length="68" mass="7479">MWFLLLGVSLGSLSHLLCLCACDAIFPIWPNYSSAKTSIKVFLDALDMESSPSLLSISLLLFKRQGCL</sequence>
<accession>A0A087G0I3</accession>
<proteinExistence type="predicted"/>
<name>A0A087G0I3_ARAAL</name>
<reference evidence="3" key="1">
    <citation type="journal article" date="2015" name="Nat. Plants">
        <title>Genome expansion of Arabis alpina linked with retrotransposition and reduced symmetric DNA methylation.</title>
        <authorList>
            <person name="Willing E.M."/>
            <person name="Rawat V."/>
            <person name="Mandakova T."/>
            <person name="Maumus F."/>
            <person name="James G.V."/>
            <person name="Nordstroem K.J."/>
            <person name="Becker C."/>
            <person name="Warthmann N."/>
            <person name="Chica C."/>
            <person name="Szarzynska B."/>
            <person name="Zytnicki M."/>
            <person name="Albani M.C."/>
            <person name="Kiefer C."/>
            <person name="Bergonzi S."/>
            <person name="Castaings L."/>
            <person name="Mateos J.L."/>
            <person name="Berns M.C."/>
            <person name="Bujdoso N."/>
            <person name="Piofczyk T."/>
            <person name="de Lorenzo L."/>
            <person name="Barrero-Sicilia C."/>
            <person name="Mateos I."/>
            <person name="Piednoel M."/>
            <person name="Hagmann J."/>
            <person name="Chen-Min-Tao R."/>
            <person name="Iglesias-Fernandez R."/>
            <person name="Schuster S.C."/>
            <person name="Alonso-Blanco C."/>
            <person name="Roudier F."/>
            <person name="Carbonero P."/>
            <person name="Paz-Ares J."/>
            <person name="Davis S.J."/>
            <person name="Pecinka A."/>
            <person name="Quesneville H."/>
            <person name="Colot V."/>
            <person name="Lysak M.A."/>
            <person name="Weigel D."/>
            <person name="Coupland G."/>
            <person name="Schneeberger K."/>
        </authorList>
    </citation>
    <scope>NUCLEOTIDE SEQUENCE [LARGE SCALE GENOMIC DNA]</scope>
    <source>
        <strain evidence="3">cv. Pajares</strain>
    </source>
</reference>
<organism evidence="2 3">
    <name type="scientific">Arabis alpina</name>
    <name type="common">Alpine rock-cress</name>
    <dbReference type="NCBI Taxonomy" id="50452"/>
    <lineage>
        <taxon>Eukaryota</taxon>
        <taxon>Viridiplantae</taxon>
        <taxon>Streptophyta</taxon>
        <taxon>Embryophyta</taxon>
        <taxon>Tracheophyta</taxon>
        <taxon>Spermatophyta</taxon>
        <taxon>Magnoliopsida</taxon>
        <taxon>eudicotyledons</taxon>
        <taxon>Gunneridae</taxon>
        <taxon>Pentapetalae</taxon>
        <taxon>rosids</taxon>
        <taxon>malvids</taxon>
        <taxon>Brassicales</taxon>
        <taxon>Brassicaceae</taxon>
        <taxon>Arabideae</taxon>
        <taxon>Arabis</taxon>
    </lineage>
</organism>
<feature type="signal peptide" evidence="1">
    <location>
        <begin position="1"/>
        <end position="24"/>
    </location>
</feature>